<dbReference type="Proteomes" id="UP000319746">
    <property type="component" value="Unassembled WGS sequence"/>
</dbReference>
<dbReference type="AlphaFoldDB" id="A0A543A0B9"/>
<evidence type="ECO:0000313" key="2">
    <source>
        <dbReference type="Proteomes" id="UP000319746"/>
    </source>
</evidence>
<comment type="caution">
    <text evidence="1">The sequence shown here is derived from an EMBL/GenBank/DDBJ whole genome shotgun (WGS) entry which is preliminary data.</text>
</comment>
<dbReference type="InterPro" id="IPR016181">
    <property type="entry name" value="Acyl_CoA_acyltransferase"/>
</dbReference>
<sequence length="142" mass="16265">MSPLFHWSSTSSRGVLFYAVPGFVYDNFYPQGWEARQMLDLGAVLDDDSDSVTVAEIDDLVVARISIRIHPEDKMGEIYVLCVPSEHQRQRLMNQDHQEIQDAGMSMVMVETGGDPEHEAARLGCETAEYHRWPVTRYFKEL</sequence>
<evidence type="ECO:0000313" key="1">
    <source>
        <dbReference type="EMBL" id="TQL66034.1"/>
    </source>
</evidence>
<reference evidence="1 2" key="1">
    <citation type="submission" date="2019-06" db="EMBL/GenBank/DDBJ databases">
        <title>Sequencing the genomes of 1000 actinobacteria strains.</title>
        <authorList>
            <person name="Klenk H.-P."/>
        </authorList>
    </citation>
    <scope>NUCLEOTIDE SEQUENCE [LARGE SCALE GENOMIC DNA]</scope>
    <source>
        <strain evidence="1 2">DSM 24083</strain>
    </source>
</reference>
<dbReference type="SUPFAM" id="SSF55729">
    <property type="entry name" value="Acyl-CoA N-acyltransferases (Nat)"/>
    <property type="match status" value="1"/>
</dbReference>
<dbReference type="Gene3D" id="3.40.630.30">
    <property type="match status" value="1"/>
</dbReference>
<proteinExistence type="predicted"/>
<gene>
    <name evidence="1" type="ORF">FB556_2513</name>
</gene>
<dbReference type="EMBL" id="VFOU01000004">
    <property type="protein sequence ID" value="TQL66034.1"/>
    <property type="molecule type" value="Genomic_DNA"/>
</dbReference>
<organism evidence="1 2">
    <name type="scientific">Enteractinococcus coprophilus</name>
    <dbReference type="NCBI Taxonomy" id="1027633"/>
    <lineage>
        <taxon>Bacteria</taxon>
        <taxon>Bacillati</taxon>
        <taxon>Actinomycetota</taxon>
        <taxon>Actinomycetes</taxon>
        <taxon>Micrococcales</taxon>
        <taxon>Micrococcaceae</taxon>
    </lineage>
</organism>
<keyword evidence="2" id="KW-1185">Reference proteome</keyword>
<name>A0A543A0B9_9MICC</name>
<accession>A0A543A0B9</accession>
<protein>
    <recommendedName>
        <fullName evidence="3">N-acetyltransferase domain-containing protein</fullName>
    </recommendedName>
</protein>
<evidence type="ECO:0008006" key="3">
    <source>
        <dbReference type="Google" id="ProtNLM"/>
    </source>
</evidence>